<dbReference type="EMBL" id="JANVFT010000061">
    <property type="protein sequence ID" value="KAJ4480348.1"/>
    <property type="molecule type" value="Genomic_DNA"/>
</dbReference>
<name>A0ABQ8V8M7_9AGAR</name>
<protein>
    <recommendedName>
        <fullName evidence="3">F-box domain-containing protein</fullName>
    </recommendedName>
</protein>
<proteinExistence type="predicted"/>
<evidence type="ECO:0000313" key="1">
    <source>
        <dbReference type="EMBL" id="KAJ4480348.1"/>
    </source>
</evidence>
<evidence type="ECO:0000313" key="2">
    <source>
        <dbReference type="Proteomes" id="UP001150217"/>
    </source>
</evidence>
<dbReference type="InterPro" id="IPR032675">
    <property type="entry name" value="LRR_dom_sf"/>
</dbReference>
<sequence length="584" mass="67958">MSISFLELPLELLHRIANEVPRLQDRKSLRLTCSSFGEVFRSHVLAEVTLNIHGDNLEHGINFLQTLVDEEKNLKADPVITSKYSRHIRTLYIDSLCPRYFIESEEDFEQRQRMLRYTFEVEEGARLWSEANFPSEQILIAETKLQSLLKPALESLYRLTAIRWRWHWRDSQWSLDTISECLEGPKLCRNMKEFTFAYHPSAIDIGKPFPLPNLKQLRVFSVSGAIFENDFKKIARHPIMSNNLKTLHLSQNRIRYSSIPFDIHIPATVSDLRLHGLTLESIGKVTYRNITSLDLGTLMSTNREWDALWDILSSQQIHLCDFAIHRITRLAHHDMDKMLNYFQSYSGLESFSLKGPMWYDPSLYDSYAIKFYENVLPMHVETLVKLELKPEFESKWCFGVDNINVLRRCKRLRSLWVKVDHRGLEPELIPERLVAGTLYGDRNSPMLFGSSSAGASYPNLVHLLLQLVSSDLHDLEKLTLEPARNPSWAHDHTDMIFGAQFRLGIQRRLRASVESFARDLSNHVLQWVRIYIVNERVIIAPIQDQDDADGKQKEGKIRKKKGQLETKHKTVFQEISGFTKRLLQ</sequence>
<keyword evidence="2" id="KW-1185">Reference proteome</keyword>
<evidence type="ECO:0008006" key="3">
    <source>
        <dbReference type="Google" id="ProtNLM"/>
    </source>
</evidence>
<organism evidence="1 2">
    <name type="scientific">Lentinula lateritia</name>
    <dbReference type="NCBI Taxonomy" id="40482"/>
    <lineage>
        <taxon>Eukaryota</taxon>
        <taxon>Fungi</taxon>
        <taxon>Dikarya</taxon>
        <taxon>Basidiomycota</taxon>
        <taxon>Agaricomycotina</taxon>
        <taxon>Agaricomycetes</taxon>
        <taxon>Agaricomycetidae</taxon>
        <taxon>Agaricales</taxon>
        <taxon>Marasmiineae</taxon>
        <taxon>Omphalotaceae</taxon>
        <taxon>Lentinula</taxon>
    </lineage>
</organism>
<accession>A0ABQ8V8M7</accession>
<comment type="caution">
    <text evidence="1">The sequence shown here is derived from an EMBL/GenBank/DDBJ whole genome shotgun (WGS) entry which is preliminary data.</text>
</comment>
<gene>
    <name evidence="1" type="ORF">C8R41DRAFT_842793</name>
</gene>
<dbReference type="Gene3D" id="3.80.10.10">
    <property type="entry name" value="Ribonuclease Inhibitor"/>
    <property type="match status" value="1"/>
</dbReference>
<dbReference type="SUPFAM" id="SSF52047">
    <property type="entry name" value="RNI-like"/>
    <property type="match status" value="1"/>
</dbReference>
<dbReference type="Proteomes" id="UP001150217">
    <property type="component" value="Unassembled WGS sequence"/>
</dbReference>
<reference evidence="1" key="1">
    <citation type="submission" date="2022-08" db="EMBL/GenBank/DDBJ databases">
        <title>A Global Phylogenomic Analysis of the Shiitake Genus Lentinula.</title>
        <authorList>
            <consortium name="DOE Joint Genome Institute"/>
            <person name="Sierra-Patev S."/>
            <person name="Min B."/>
            <person name="Naranjo-Ortiz M."/>
            <person name="Looney B."/>
            <person name="Konkel Z."/>
            <person name="Slot J.C."/>
            <person name="Sakamoto Y."/>
            <person name="Steenwyk J.L."/>
            <person name="Rokas A."/>
            <person name="Carro J."/>
            <person name="Camarero S."/>
            <person name="Ferreira P."/>
            <person name="Molpeceres G."/>
            <person name="Ruiz-Duenas F.J."/>
            <person name="Serrano A."/>
            <person name="Henrissat B."/>
            <person name="Drula E."/>
            <person name="Hughes K.W."/>
            <person name="Mata J.L."/>
            <person name="Ishikawa N.K."/>
            <person name="Vargas-Isla R."/>
            <person name="Ushijima S."/>
            <person name="Smith C.A."/>
            <person name="Ahrendt S."/>
            <person name="Andreopoulos W."/>
            <person name="He G."/>
            <person name="Labutti K."/>
            <person name="Lipzen A."/>
            <person name="Ng V."/>
            <person name="Riley R."/>
            <person name="Sandor L."/>
            <person name="Barry K."/>
            <person name="Martinez A.T."/>
            <person name="Xiao Y."/>
            <person name="Gibbons J.G."/>
            <person name="Terashima K."/>
            <person name="Grigoriev I.V."/>
            <person name="Hibbett D.S."/>
        </authorList>
    </citation>
    <scope>NUCLEOTIDE SEQUENCE</scope>
    <source>
        <strain evidence="1">RHP3577 ss4</strain>
    </source>
</reference>